<dbReference type="PROSITE" id="PS50110">
    <property type="entry name" value="RESPONSE_REGULATORY"/>
    <property type="match status" value="1"/>
</dbReference>
<feature type="modified residue" description="4-aspartylphosphate" evidence="1">
    <location>
        <position position="75"/>
    </location>
</feature>
<dbReference type="InterPro" id="IPR001789">
    <property type="entry name" value="Sig_transdc_resp-reg_receiver"/>
</dbReference>
<dbReference type="PANTHER" id="PTHR44520:SF2">
    <property type="entry name" value="RESPONSE REGULATOR RCP1"/>
    <property type="match status" value="1"/>
</dbReference>
<dbReference type="OrthoDB" id="9652at2157"/>
<dbReference type="EMBL" id="MWPH01000002">
    <property type="protein sequence ID" value="OVE84596.1"/>
    <property type="molecule type" value="Genomic_DNA"/>
</dbReference>
<sequence length="156" mass="17249">MGRPATGSQSPHRPADEPVQVVLIEDDPDDVRRIRAGFAEMEFEYVIEVYTTGNEALDALLKARPQTLPDFILLDLSLPDMNGDDILETIATESKLRHLPVIVLTNSDETADIERSYATAANAYVTKPSDADGFTSIINAIERFWIKQAQLPPTHG</sequence>
<name>A0A202E8H8_9EURY</name>
<evidence type="ECO:0000313" key="4">
    <source>
        <dbReference type="Proteomes" id="UP000196084"/>
    </source>
</evidence>
<dbReference type="PANTHER" id="PTHR44520">
    <property type="entry name" value="RESPONSE REGULATOR RCP1-RELATED"/>
    <property type="match status" value="1"/>
</dbReference>
<evidence type="ECO:0000259" key="2">
    <source>
        <dbReference type="PROSITE" id="PS50110"/>
    </source>
</evidence>
<proteinExistence type="predicted"/>
<reference evidence="3 4" key="1">
    <citation type="submission" date="2017-02" db="EMBL/GenBank/DDBJ databases">
        <title>Natronthermophilus aegyptiacus gen. nov.,sp. nov., an aerobic, extremely halophilic alkalithermophilic archaeon isolated from the athalassohaline Wadi An Natrun, Egypt.</title>
        <authorList>
            <person name="Zhao B."/>
        </authorList>
    </citation>
    <scope>NUCLEOTIDE SEQUENCE [LARGE SCALE GENOMIC DNA]</scope>
    <source>
        <strain evidence="3 4">CGMCC 1.3597</strain>
    </source>
</reference>
<dbReference type="RefSeq" id="WP_176393207.1">
    <property type="nucleotide sequence ID" value="NZ_MWPH01000002.1"/>
</dbReference>
<dbReference type="AlphaFoldDB" id="A0A202E8H8"/>
<evidence type="ECO:0000313" key="3">
    <source>
        <dbReference type="EMBL" id="OVE84596.1"/>
    </source>
</evidence>
<dbReference type="Proteomes" id="UP000196084">
    <property type="component" value="Unassembled WGS sequence"/>
</dbReference>
<evidence type="ECO:0000256" key="1">
    <source>
        <dbReference type="PROSITE-ProRule" id="PRU00169"/>
    </source>
</evidence>
<dbReference type="InterPro" id="IPR052893">
    <property type="entry name" value="TCS_response_regulator"/>
</dbReference>
<comment type="caution">
    <text evidence="3">The sequence shown here is derived from an EMBL/GenBank/DDBJ whole genome shotgun (WGS) entry which is preliminary data.</text>
</comment>
<keyword evidence="1" id="KW-0597">Phosphoprotein</keyword>
<protein>
    <recommendedName>
        <fullName evidence="2">Response regulatory domain-containing protein</fullName>
    </recommendedName>
</protein>
<dbReference type="InterPro" id="IPR011006">
    <property type="entry name" value="CheY-like_superfamily"/>
</dbReference>
<dbReference type="GO" id="GO:0000160">
    <property type="term" value="P:phosphorelay signal transduction system"/>
    <property type="evidence" value="ECO:0007669"/>
    <property type="project" value="InterPro"/>
</dbReference>
<feature type="domain" description="Response regulatory" evidence="2">
    <location>
        <begin position="20"/>
        <end position="142"/>
    </location>
</feature>
<gene>
    <name evidence="3" type="ORF">B2G88_09365</name>
</gene>
<dbReference type="Pfam" id="PF00072">
    <property type="entry name" value="Response_reg"/>
    <property type="match status" value="1"/>
</dbReference>
<dbReference type="Gene3D" id="3.40.50.2300">
    <property type="match status" value="1"/>
</dbReference>
<dbReference type="CDD" id="cd17557">
    <property type="entry name" value="REC_Rcp-like"/>
    <property type="match status" value="1"/>
</dbReference>
<keyword evidence="4" id="KW-1185">Reference proteome</keyword>
<dbReference type="SMART" id="SM00448">
    <property type="entry name" value="REC"/>
    <property type="match status" value="1"/>
</dbReference>
<accession>A0A202E8H8</accession>
<dbReference type="SUPFAM" id="SSF52172">
    <property type="entry name" value="CheY-like"/>
    <property type="match status" value="1"/>
</dbReference>
<organism evidence="3 4">
    <name type="scientific">Natronolimnobius baerhuensis</name>
    <dbReference type="NCBI Taxonomy" id="253108"/>
    <lineage>
        <taxon>Archaea</taxon>
        <taxon>Methanobacteriati</taxon>
        <taxon>Methanobacteriota</taxon>
        <taxon>Stenosarchaea group</taxon>
        <taxon>Halobacteria</taxon>
        <taxon>Halobacteriales</taxon>
        <taxon>Natrialbaceae</taxon>
        <taxon>Natronolimnobius</taxon>
    </lineage>
</organism>